<protein>
    <submittedName>
        <fullName evidence="1">Uncharacterized protein</fullName>
    </submittedName>
</protein>
<dbReference type="GeneID" id="8300249"/>
<sequence>MISITPTEGKPFEDYVNRIRAASRELKQYKNLFISIRTQVLYYARKFFPDKIYNNDYLQKNESTFFTDINLIIGSAIVPSYNQFISEMNVMNYSKNNSSNRRYNNQQSANFRATVYFDASNNSGNTSTKPQQQNQRTITSQNLNKFNRPKYKKRGFIYNKNKKSQRIYGIAYDPDTQLGQIN</sequence>
<dbReference type="Proteomes" id="UP000002037">
    <property type="component" value="Unassembled WGS sequence"/>
</dbReference>
<dbReference type="AlphaFoldDB" id="C5MB52"/>
<organism evidence="1 2">
    <name type="scientific">Candida tropicalis (strain ATCC MYA-3404 / T1)</name>
    <name type="common">Yeast</name>
    <dbReference type="NCBI Taxonomy" id="294747"/>
    <lineage>
        <taxon>Eukaryota</taxon>
        <taxon>Fungi</taxon>
        <taxon>Dikarya</taxon>
        <taxon>Ascomycota</taxon>
        <taxon>Saccharomycotina</taxon>
        <taxon>Pichiomycetes</taxon>
        <taxon>Debaryomycetaceae</taxon>
        <taxon>Candida/Lodderomyces clade</taxon>
        <taxon>Candida</taxon>
    </lineage>
</organism>
<proteinExistence type="predicted"/>
<accession>C5MB52</accession>
<dbReference type="EMBL" id="GG692398">
    <property type="protein sequence ID" value="EER32869.1"/>
    <property type="molecule type" value="Genomic_DNA"/>
</dbReference>
<name>C5MB52_CANTT</name>
<dbReference type="OrthoDB" id="10619742at2759"/>
<dbReference type="RefSeq" id="XP_002548997.1">
    <property type="nucleotide sequence ID" value="XM_002548951.1"/>
</dbReference>
<reference evidence="1 2" key="1">
    <citation type="journal article" date="2009" name="Nature">
        <title>Evolution of pathogenicity and sexual reproduction in eight Candida genomes.</title>
        <authorList>
            <person name="Butler G."/>
            <person name="Rasmussen M.D."/>
            <person name="Lin M.F."/>
            <person name="Santos M.A."/>
            <person name="Sakthikumar S."/>
            <person name="Munro C.A."/>
            <person name="Rheinbay E."/>
            <person name="Grabherr M."/>
            <person name="Forche A."/>
            <person name="Reedy J.L."/>
            <person name="Agrafioti I."/>
            <person name="Arnaud M.B."/>
            <person name="Bates S."/>
            <person name="Brown A.J."/>
            <person name="Brunke S."/>
            <person name="Costanzo M.C."/>
            <person name="Fitzpatrick D.A."/>
            <person name="de Groot P.W."/>
            <person name="Harris D."/>
            <person name="Hoyer L.L."/>
            <person name="Hube B."/>
            <person name="Klis F.M."/>
            <person name="Kodira C."/>
            <person name="Lennard N."/>
            <person name="Logue M.E."/>
            <person name="Martin R."/>
            <person name="Neiman A.M."/>
            <person name="Nikolaou E."/>
            <person name="Quail M.A."/>
            <person name="Quinn J."/>
            <person name="Santos M.C."/>
            <person name="Schmitzberger F.F."/>
            <person name="Sherlock G."/>
            <person name="Shah P."/>
            <person name="Silverstein K.A."/>
            <person name="Skrzypek M.S."/>
            <person name="Soll D."/>
            <person name="Staggs R."/>
            <person name="Stansfield I."/>
            <person name="Stumpf M.P."/>
            <person name="Sudbery P.E."/>
            <person name="Srikantha T."/>
            <person name="Zeng Q."/>
            <person name="Berman J."/>
            <person name="Berriman M."/>
            <person name="Heitman J."/>
            <person name="Gow N.A."/>
            <person name="Lorenz M.C."/>
            <person name="Birren B.W."/>
            <person name="Kellis M."/>
            <person name="Cuomo C.A."/>
        </authorList>
    </citation>
    <scope>NUCLEOTIDE SEQUENCE [LARGE SCALE GENOMIC DNA]</scope>
    <source>
        <strain evidence="2">ATCC MYA-3404 / T1</strain>
    </source>
</reference>
<dbReference type="VEuPathDB" id="FungiDB:CTRG_03294"/>
<gene>
    <name evidence="1" type="ORF">CTRG_03294</name>
</gene>
<dbReference type="KEGG" id="ctp:CTRG_03294"/>
<evidence type="ECO:0000313" key="2">
    <source>
        <dbReference type="Proteomes" id="UP000002037"/>
    </source>
</evidence>
<dbReference type="HOGENOM" id="CLU_1481794_0_0_1"/>
<evidence type="ECO:0000313" key="1">
    <source>
        <dbReference type="EMBL" id="EER32869.1"/>
    </source>
</evidence>
<keyword evidence="2" id="KW-1185">Reference proteome</keyword>